<sequence length="101" mass="11563">MLKQLAFGEVWKSHFKTLAQYVPIVARVHGGSHPEFHKVHKLFEAISSKIKETDSKSLDLSKEFEGLREVTDNYTVPEDVCGSYQEVYRMLSEADQAYQAI</sequence>
<dbReference type="PANTHER" id="PTHR36438">
    <property type="entry name" value="IRON-SULFUR CLUSTER REPAIR PROTEIN YTFE"/>
    <property type="match status" value="1"/>
</dbReference>
<evidence type="ECO:0000256" key="1">
    <source>
        <dbReference type="ARBA" id="ARBA00004496"/>
    </source>
</evidence>
<reference evidence="2 3" key="1">
    <citation type="submission" date="2018-06" db="EMBL/GenBank/DDBJ databases">
        <authorList>
            <consortium name="Pathogen Informatics"/>
            <person name="Doyle S."/>
        </authorList>
    </citation>
    <scope>NUCLEOTIDE SEQUENCE [LARGE SCALE GENOMIC DNA]</scope>
    <source>
        <strain evidence="3">ATCC 11859 / DSM 33 / NCIB 8841 / NCTC 4822</strain>
    </source>
</reference>
<name>A0A380BNX5_SPOPA</name>
<comment type="subcellular location">
    <subcellularLocation>
        <location evidence="1">Cytoplasm</location>
    </subcellularLocation>
</comment>
<protein>
    <submittedName>
        <fullName evidence="2">Cell wall biosynthesis protein ScdA</fullName>
    </submittedName>
</protein>
<dbReference type="RefSeq" id="WP_115360796.1">
    <property type="nucleotide sequence ID" value="NZ_CP038012.1"/>
</dbReference>
<dbReference type="AlphaFoldDB" id="A0A380BNX5"/>
<dbReference type="Proteomes" id="UP000254519">
    <property type="component" value="Unassembled WGS sequence"/>
</dbReference>
<gene>
    <name evidence="2" type="ORF">NCTC4822_01426</name>
</gene>
<dbReference type="PANTHER" id="PTHR36438:SF1">
    <property type="entry name" value="IRON-SULFUR CLUSTER REPAIR PROTEIN YTFE"/>
    <property type="match status" value="1"/>
</dbReference>
<accession>A0A380BNX5</accession>
<evidence type="ECO:0000313" key="3">
    <source>
        <dbReference type="Proteomes" id="UP000254519"/>
    </source>
</evidence>
<evidence type="ECO:0000313" key="2">
    <source>
        <dbReference type="EMBL" id="SUJ03437.1"/>
    </source>
</evidence>
<dbReference type="EMBL" id="UGYZ01000002">
    <property type="protein sequence ID" value="SUJ03437.1"/>
    <property type="molecule type" value="Genomic_DNA"/>
</dbReference>
<dbReference type="OrthoDB" id="9797132at2"/>
<dbReference type="InterPro" id="IPR019903">
    <property type="entry name" value="RIC_family"/>
</dbReference>
<dbReference type="GO" id="GO:0005737">
    <property type="term" value="C:cytoplasm"/>
    <property type="evidence" value="ECO:0007669"/>
    <property type="project" value="UniProtKB-SubCell"/>
</dbReference>
<organism evidence="2 3">
    <name type="scientific">Sporosarcina pasteurii</name>
    <name type="common">Bacillus pasteurii</name>
    <dbReference type="NCBI Taxonomy" id="1474"/>
    <lineage>
        <taxon>Bacteria</taxon>
        <taxon>Bacillati</taxon>
        <taxon>Bacillota</taxon>
        <taxon>Bacilli</taxon>
        <taxon>Bacillales</taxon>
        <taxon>Caryophanaceae</taxon>
        <taxon>Sporosarcina</taxon>
    </lineage>
</organism>
<keyword evidence="3" id="KW-1185">Reference proteome</keyword>
<proteinExistence type="predicted"/>